<sequence>MLKFHQRLLFLLCTIVILSFLALGAIISHVVYNTVSNSQNGDLEHQAQHLLSLYNQEKKSEIVNIAKMKN</sequence>
<dbReference type="EMBL" id="UHDK01000001">
    <property type="protein sequence ID" value="SUM33509.1"/>
    <property type="molecule type" value="Genomic_DNA"/>
</dbReference>
<name>A0A380FIR4_STAGA</name>
<accession>A0A380FIR4</accession>
<proteinExistence type="predicted"/>
<gene>
    <name evidence="1" type="ORF">NCTC12195_02974</name>
</gene>
<evidence type="ECO:0000313" key="2">
    <source>
        <dbReference type="Proteomes" id="UP000255277"/>
    </source>
</evidence>
<organism evidence="1 2">
    <name type="scientific">Staphylococcus gallinarum</name>
    <dbReference type="NCBI Taxonomy" id="1293"/>
    <lineage>
        <taxon>Bacteria</taxon>
        <taxon>Bacillati</taxon>
        <taxon>Bacillota</taxon>
        <taxon>Bacilli</taxon>
        <taxon>Bacillales</taxon>
        <taxon>Staphylococcaceae</taxon>
        <taxon>Staphylococcus</taxon>
    </lineage>
</organism>
<protein>
    <submittedName>
        <fullName evidence="1">Alkaline phosphatase synthesis sensor protein</fullName>
    </submittedName>
</protein>
<reference evidence="1 2" key="1">
    <citation type="submission" date="2018-06" db="EMBL/GenBank/DDBJ databases">
        <authorList>
            <consortium name="Pathogen Informatics"/>
            <person name="Doyle S."/>
        </authorList>
    </citation>
    <scope>NUCLEOTIDE SEQUENCE [LARGE SCALE GENOMIC DNA]</scope>
    <source>
        <strain evidence="1 2">NCTC12195</strain>
    </source>
</reference>
<evidence type="ECO:0000313" key="1">
    <source>
        <dbReference type="EMBL" id="SUM33509.1"/>
    </source>
</evidence>
<dbReference type="Proteomes" id="UP000255277">
    <property type="component" value="Unassembled WGS sequence"/>
</dbReference>
<dbReference type="AlphaFoldDB" id="A0A380FIR4"/>